<gene>
    <name evidence="6" type="ORF">DCC39_03945</name>
</gene>
<evidence type="ECO:0000256" key="3">
    <source>
        <dbReference type="SAM" id="Phobius"/>
    </source>
</evidence>
<comment type="similarity">
    <text evidence="1">Belongs to the ATP-dependent AMP-binding enzyme family.</text>
</comment>
<protein>
    <recommendedName>
        <fullName evidence="8">AMP-dependent synthetase</fullName>
    </recommendedName>
</protein>
<dbReference type="GO" id="GO:0031956">
    <property type="term" value="F:medium-chain fatty acid-CoA ligase activity"/>
    <property type="evidence" value="ECO:0007669"/>
    <property type="project" value="TreeGrafter"/>
</dbReference>
<dbReference type="GO" id="GO:0006631">
    <property type="term" value="P:fatty acid metabolic process"/>
    <property type="evidence" value="ECO:0007669"/>
    <property type="project" value="TreeGrafter"/>
</dbReference>
<dbReference type="InterPro" id="IPR025110">
    <property type="entry name" value="AMP-bd_C"/>
</dbReference>
<dbReference type="OrthoDB" id="9803968at2"/>
<keyword evidence="2" id="KW-0436">Ligase</keyword>
<evidence type="ECO:0000313" key="6">
    <source>
        <dbReference type="EMBL" id="PWA12806.1"/>
    </source>
</evidence>
<sequence length="549" mass="61413">MSESERFRTKTIPQVIKEAAHKWPDKVAIKFKGQAITYREQYHKICSLAKGLQNLGIKKGGHVATLLGGCPEWFYISYAITTLGAVIVPINVTFIYEELRYVLRHSDAKALIMTDKFRGIHYIDLIKEVIPEIDDSTPGFLESKNCPSLKTVISLSEDKKEYAGCFNFSDVIGSGVNYSHTEINRLIENVKPEDPSYILFTSGSTAFPKPVLRSHGSNVGIAYYMNGDTNSDDIVLGYQPFYHVGGCIYATLGSALFGTSIALMEYFEPGEALKIIEQEKVTKIGGFETHFTTLSSHPNFKESALSSVRKVTLACGPEWYDKVKKLGLRNRSLVHHYGFTEGTGVVMPPGETDETIRKYSNGKPFPGVQIKIINPETGTPLPANTPGEICLKGWTLFLGYYKMPKETAASFDEEGYFRTGDYGWLDEKGYVYYRGRYKQMIKTGGENVSEREVEMFLESHPLLKTVQVVGVPDPKWGEAVTAIVEPHTGSNLTIEDIKFFCKGKISGFKIPKYVVTIEKTEWPITPTGKYNKQALREIAIERLGVKLAK</sequence>
<dbReference type="PANTHER" id="PTHR43201:SF5">
    <property type="entry name" value="MEDIUM-CHAIN ACYL-COA LIGASE ACSF2, MITOCHONDRIAL"/>
    <property type="match status" value="1"/>
</dbReference>
<dbReference type="Proteomes" id="UP000245998">
    <property type="component" value="Unassembled WGS sequence"/>
</dbReference>
<accession>A0A2U1K5K5</accession>
<keyword evidence="3" id="KW-0812">Transmembrane</keyword>
<organism evidence="6 7">
    <name type="scientific">Pueribacillus theae</name>
    <dbReference type="NCBI Taxonomy" id="2171751"/>
    <lineage>
        <taxon>Bacteria</taxon>
        <taxon>Bacillati</taxon>
        <taxon>Bacillota</taxon>
        <taxon>Bacilli</taxon>
        <taxon>Bacillales</taxon>
        <taxon>Bacillaceae</taxon>
        <taxon>Pueribacillus</taxon>
    </lineage>
</organism>
<dbReference type="EMBL" id="QCZG01000005">
    <property type="protein sequence ID" value="PWA12806.1"/>
    <property type="molecule type" value="Genomic_DNA"/>
</dbReference>
<evidence type="ECO:0000259" key="5">
    <source>
        <dbReference type="Pfam" id="PF13193"/>
    </source>
</evidence>
<evidence type="ECO:0000259" key="4">
    <source>
        <dbReference type="Pfam" id="PF00501"/>
    </source>
</evidence>
<dbReference type="InterPro" id="IPR045851">
    <property type="entry name" value="AMP-bd_C_sf"/>
</dbReference>
<name>A0A2U1K5K5_9BACI</name>
<dbReference type="InterPro" id="IPR000873">
    <property type="entry name" value="AMP-dep_synth/lig_dom"/>
</dbReference>
<evidence type="ECO:0000313" key="7">
    <source>
        <dbReference type="Proteomes" id="UP000245998"/>
    </source>
</evidence>
<feature type="transmembrane region" description="Helical" evidence="3">
    <location>
        <begin position="73"/>
        <end position="96"/>
    </location>
</feature>
<dbReference type="SUPFAM" id="SSF56801">
    <property type="entry name" value="Acetyl-CoA synthetase-like"/>
    <property type="match status" value="1"/>
</dbReference>
<keyword evidence="3" id="KW-0472">Membrane</keyword>
<dbReference type="AlphaFoldDB" id="A0A2U1K5K5"/>
<evidence type="ECO:0008006" key="8">
    <source>
        <dbReference type="Google" id="ProtNLM"/>
    </source>
</evidence>
<reference evidence="6 7" key="1">
    <citation type="submission" date="2018-04" db="EMBL/GenBank/DDBJ databases">
        <title>Camelliibacillus theae gen. nov., sp. nov., isolated from Pu'er tea.</title>
        <authorList>
            <person name="Niu L."/>
        </authorList>
    </citation>
    <scope>NUCLEOTIDE SEQUENCE [LARGE SCALE GENOMIC DNA]</scope>
    <source>
        <strain evidence="6 7">T8</strain>
    </source>
</reference>
<dbReference type="PANTHER" id="PTHR43201">
    <property type="entry name" value="ACYL-COA SYNTHETASE"/>
    <property type="match status" value="1"/>
</dbReference>
<feature type="domain" description="AMP-dependent synthetase/ligase" evidence="4">
    <location>
        <begin position="17"/>
        <end position="401"/>
    </location>
</feature>
<evidence type="ECO:0000256" key="1">
    <source>
        <dbReference type="ARBA" id="ARBA00006432"/>
    </source>
</evidence>
<dbReference type="InterPro" id="IPR042099">
    <property type="entry name" value="ANL_N_sf"/>
</dbReference>
<dbReference type="Gene3D" id="3.40.50.12780">
    <property type="entry name" value="N-terminal domain of ligase-like"/>
    <property type="match status" value="1"/>
</dbReference>
<dbReference type="Gene3D" id="3.30.300.30">
    <property type="match status" value="1"/>
</dbReference>
<comment type="caution">
    <text evidence="6">The sequence shown here is derived from an EMBL/GenBank/DDBJ whole genome shotgun (WGS) entry which is preliminary data.</text>
</comment>
<feature type="domain" description="AMP-binding enzyme C-terminal" evidence="5">
    <location>
        <begin position="452"/>
        <end position="529"/>
    </location>
</feature>
<dbReference type="Pfam" id="PF00501">
    <property type="entry name" value="AMP-binding"/>
    <property type="match status" value="1"/>
</dbReference>
<dbReference type="RefSeq" id="WP_116553587.1">
    <property type="nucleotide sequence ID" value="NZ_QCZG01000005.1"/>
</dbReference>
<proteinExistence type="inferred from homology"/>
<evidence type="ECO:0000256" key="2">
    <source>
        <dbReference type="ARBA" id="ARBA00022598"/>
    </source>
</evidence>
<dbReference type="Pfam" id="PF13193">
    <property type="entry name" value="AMP-binding_C"/>
    <property type="match status" value="1"/>
</dbReference>
<keyword evidence="3" id="KW-1133">Transmembrane helix</keyword>
<keyword evidence="7" id="KW-1185">Reference proteome</keyword>